<dbReference type="InterPro" id="IPR000045">
    <property type="entry name" value="Prepilin_IV_endopep_pep"/>
</dbReference>
<evidence type="ECO:0000313" key="4">
    <source>
        <dbReference type="Proteomes" id="UP000266305"/>
    </source>
</evidence>
<dbReference type="EMBL" id="QWGP01000016">
    <property type="protein sequence ID" value="RHZ93720.1"/>
    <property type="molecule type" value="Genomic_DNA"/>
</dbReference>
<dbReference type="RefSeq" id="WP_119000576.1">
    <property type="nucleotide sequence ID" value="NZ_CP033434.1"/>
</dbReference>
<dbReference type="GO" id="GO:0016020">
    <property type="term" value="C:membrane"/>
    <property type="evidence" value="ECO:0007669"/>
    <property type="project" value="InterPro"/>
</dbReference>
<evidence type="ECO:0000259" key="2">
    <source>
        <dbReference type="Pfam" id="PF01478"/>
    </source>
</evidence>
<dbReference type="Proteomes" id="UP000266305">
    <property type="component" value="Unassembled WGS sequence"/>
</dbReference>
<dbReference type="Gene3D" id="1.20.120.1220">
    <property type="match status" value="1"/>
</dbReference>
<evidence type="ECO:0000313" key="3">
    <source>
        <dbReference type="EMBL" id="RHZ93720.1"/>
    </source>
</evidence>
<feature type="transmembrane region" description="Helical" evidence="1">
    <location>
        <begin position="106"/>
        <end position="126"/>
    </location>
</feature>
<sequence length="167" mass="18112">MADLIATPAPAAAVFLPLVLPIALWVAWSDMKFMKIPNKAVLALAAVFLVAGPFVLPLDDWLWRWLHLLVVLAVGFLMNMGRLIGAGDAKFAAAMAPFVALEDLRLALALFAASLLGAFASHRGLGLLGPFRRATADWESWRRRDFPMGLALAGMLILYLLAALFGR</sequence>
<feature type="transmembrane region" description="Helical" evidence="1">
    <location>
        <begin position="6"/>
        <end position="28"/>
    </location>
</feature>
<dbReference type="GO" id="GO:0004190">
    <property type="term" value="F:aspartic-type endopeptidase activity"/>
    <property type="evidence" value="ECO:0007669"/>
    <property type="project" value="InterPro"/>
</dbReference>
<evidence type="ECO:0000256" key="1">
    <source>
        <dbReference type="SAM" id="Phobius"/>
    </source>
</evidence>
<organism evidence="3 4">
    <name type="scientific">Cereibacter sphaeroides</name>
    <name type="common">Rhodobacter sphaeroides</name>
    <dbReference type="NCBI Taxonomy" id="1063"/>
    <lineage>
        <taxon>Bacteria</taxon>
        <taxon>Pseudomonadati</taxon>
        <taxon>Pseudomonadota</taxon>
        <taxon>Alphaproteobacteria</taxon>
        <taxon>Rhodobacterales</taxon>
        <taxon>Paracoccaceae</taxon>
        <taxon>Cereibacter</taxon>
    </lineage>
</organism>
<protein>
    <recommendedName>
        <fullName evidence="2">Prepilin type IV endopeptidase peptidase domain-containing protein</fullName>
    </recommendedName>
</protein>
<proteinExistence type="predicted"/>
<reference evidence="3 4" key="1">
    <citation type="submission" date="2018-08" db="EMBL/GenBank/DDBJ databases">
        <title>Draft genome sequence of Rhodobacter sphaeroides FY.</title>
        <authorList>
            <person name="Rayyan A."/>
            <person name="Meyer T.E."/>
            <person name="Kyndt J.A."/>
        </authorList>
    </citation>
    <scope>NUCLEOTIDE SEQUENCE [LARGE SCALE GENOMIC DNA]</scope>
    <source>
        <strain evidence="3 4">FY</strain>
    </source>
</reference>
<name>A0AAX1UJG3_CERSP</name>
<keyword evidence="1" id="KW-0812">Transmembrane</keyword>
<feature type="domain" description="Prepilin type IV endopeptidase peptidase" evidence="2">
    <location>
        <begin position="20"/>
        <end position="119"/>
    </location>
</feature>
<accession>A0AAX1UJG3</accession>
<feature type="transmembrane region" description="Helical" evidence="1">
    <location>
        <begin position="62"/>
        <end position="85"/>
    </location>
</feature>
<feature type="transmembrane region" description="Helical" evidence="1">
    <location>
        <begin position="146"/>
        <end position="165"/>
    </location>
</feature>
<feature type="transmembrane region" description="Helical" evidence="1">
    <location>
        <begin position="40"/>
        <end position="56"/>
    </location>
</feature>
<gene>
    <name evidence="3" type="ORF">D1114_14500</name>
</gene>
<keyword evidence="1" id="KW-0472">Membrane</keyword>
<comment type="caution">
    <text evidence="3">The sequence shown here is derived from an EMBL/GenBank/DDBJ whole genome shotgun (WGS) entry which is preliminary data.</text>
</comment>
<keyword evidence="1" id="KW-1133">Transmembrane helix</keyword>
<dbReference type="Pfam" id="PF01478">
    <property type="entry name" value="Peptidase_A24"/>
    <property type="match status" value="1"/>
</dbReference>
<dbReference type="AlphaFoldDB" id="A0AAX1UJG3"/>